<protein>
    <submittedName>
        <fullName evidence="1">Uncharacterized protein</fullName>
    </submittedName>
</protein>
<dbReference type="AlphaFoldDB" id="A0A382E4X5"/>
<organism evidence="1">
    <name type="scientific">marine metagenome</name>
    <dbReference type="NCBI Taxonomy" id="408172"/>
    <lineage>
        <taxon>unclassified sequences</taxon>
        <taxon>metagenomes</taxon>
        <taxon>ecological metagenomes</taxon>
    </lineage>
</organism>
<accession>A0A382E4X5</accession>
<evidence type="ECO:0000313" key="1">
    <source>
        <dbReference type="EMBL" id="SVB45184.1"/>
    </source>
</evidence>
<proteinExistence type="predicted"/>
<sequence length="239" mass="27386">MIPLDYGRSFILGTAARNEVRFWVESRTRIIDERTGQHEDYIQVGSCKGERTFAPNGLFQEDNYDFMPIFGPEHSVAFRRKAYLNPEYKECLPSMDFPFGGPRYYLTEGVKTDELRDNEAIVNANYALLPIVSQTEIWNDETQLRAIIECPAKTINSRREDHSYQVDTGPIVFPDLSARHDRYVDGISLAFVAFNAPHFADFVLEVPTTVGEGQQACQVHHYSELLSYKARNTMWSVEA</sequence>
<dbReference type="EMBL" id="UINC01042483">
    <property type="protein sequence ID" value="SVB45184.1"/>
    <property type="molecule type" value="Genomic_DNA"/>
</dbReference>
<gene>
    <name evidence="1" type="ORF">METZ01_LOCUS198038</name>
</gene>
<reference evidence="1" key="1">
    <citation type="submission" date="2018-05" db="EMBL/GenBank/DDBJ databases">
        <authorList>
            <person name="Lanie J.A."/>
            <person name="Ng W.-L."/>
            <person name="Kazmierczak K.M."/>
            <person name="Andrzejewski T.M."/>
            <person name="Davidsen T.M."/>
            <person name="Wayne K.J."/>
            <person name="Tettelin H."/>
            <person name="Glass J.I."/>
            <person name="Rusch D."/>
            <person name="Podicherti R."/>
            <person name="Tsui H.-C.T."/>
            <person name="Winkler M.E."/>
        </authorList>
    </citation>
    <scope>NUCLEOTIDE SEQUENCE</scope>
</reference>
<name>A0A382E4X5_9ZZZZ</name>